<evidence type="ECO:0000313" key="2">
    <source>
        <dbReference type="Proteomes" id="UP001222027"/>
    </source>
</evidence>
<sequence length="80" mass="8719">MWRTAALIAVSKHTESQANDIAAATRIFVPNASQPIKRHRNTDVRRAKPTADAVTMTIATASEGEHSFDLLQFGQSADIL</sequence>
<comment type="caution">
    <text evidence="1">The sequence shown here is derived from an EMBL/GenBank/DDBJ whole genome shotgun (WGS) entry which is preliminary data.</text>
</comment>
<evidence type="ECO:0000313" key="1">
    <source>
        <dbReference type="EMBL" id="KAJ8470255.1"/>
    </source>
</evidence>
<accession>A0AAV8QFD7</accession>
<dbReference type="Proteomes" id="UP001222027">
    <property type="component" value="Unassembled WGS sequence"/>
</dbReference>
<dbReference type="EMBL" id="JAQQAF010000007">
    <property type="protein sequence ID" value="KAJ8470255.1"/>
    <property type="molecule type" value="Genomic_DNA"/>
</dbReference>
<protein>
    <submittedName>
        <fullName evidence="1">Uncharacterized protein</fullName>
    </submittedName>
</protein>
<dbReference type="AlphaFoldDB" id="A0AAV8QFD7"/>
<reference evidence="1 2" key="1">
    <citation type="submission" date="2022-12" db="EMBL/GenBank/DDBJ databases">
        <title>Chromosome-scale assembly of the Ensete ventricosum genome.</title>
        <authorList>
            <person name="Dussert Y."/>
            <person name="Stocks J."/>
            <person name="Wendawek A."/>
            <person name="Woldeyes F."/>
            <person name="Nichols R.A."/>
            <person name="Borrell J.S."/>
        </authorList>
    </citation>
    <scope>NUCLEOTIDE SEQUENCE [LARGE SCALE GENOMIC DNA]</scope>
    <source>
        <strain evidence="2">cv. Maze</strain>
        <tissue evidence="1">Seeds</tissue>
    </source>
</reference>
<organism evidence="1 2">
    <name type="scientific">Ensete ventricosum</name>
    <name type="common">Abyssinian banana</name>
    <name type="synonym">Musa ensete</name>
    <dbReference type="NCBI Taxonomy" id="4639"/>
    <lineage>
        <taxon>Eukaryota</taxon>
        <taxon>Viridiplantae</taxon>
        <taxon>Streptophyta</taxon>
        <taxon>Embryophyta</taxon>
        <taxon>Tracheophyta</taxon>
        <taxon>Spermatophyta</taxon>
        <taxon>Magnoliopsida</taxon>
        <taxon>Liliopsida</taxon>
        <taxon>Zingiberales</taxon>
        <taxon>Musaceae</taxon>
        <taxon>Ensete</taxon>
    </lineage>
</organism>
<proteinExistence type="predicted"/>
<gene>
    <name evidence="1" type="ORF">OPV22_024598</name>
</gene>
<name>A0AAV8QFD7_ENSVE</name>
<keyword evidence="2" id="KW-1185">Reference proteome</keyword>